<accession>A0A2I0T389</accession>
<protein>
    <submittedName>
        <fullName evidence="1">Uncharacterized protein</fullName>
    </submittedName>
</protein>
<dbReference type="GO" id="GO:0006428">
    <property type="term" value="P:isoleucyl-tRNA aminoacylation"/>
    <property type="evidence" value="ECO:0007669"/>
    <property type="project" value="TreeGrafter"/>
</dbReference>
<keyword evidence="2" id="KW-1185">Reference proteome</keyword>
<dbReference type="OrthoDB" id="1706657at2759"/>
<sequence length="141" mass="16089">MELNVRQVTLSTNKDKYGVRLRAEPDHMVLGKRLKGAFKLVTAAIKELKSEQLEKFQETGTIVVEGHELHGEDLRLMYTFDQVAGGSAQFEAHSDAQVLVLLDVTPDQSMVDEGVAREVINRIQKLRKKVRKQWFGTRHFN</sequence>
<gene>
    <name evidence="1" type="ORF">llap_21443</name>
</gene>
<evidence type="ECO:0000313" key="2">
    <source>
        <dbReference type="Proteomes" id="UP000233556"/>
    </source>
</evidence>
<dbReference type="Proteomes" id="UP000233556">
    <property type="component" value="Unassembled WGS sequence"/>
</dbReference>
<evidence type="ECO:0000313" key="1">
    <source>
        <dbReference type="EMBL" id="PKU28253.1"/>
    </source>
</evidence>
<organism evidence="1 2">
    <name type="scientific">Limosa lapponica baueri</name>
    <dbReference type="NCBI Taxonomy" id="1758121"/>
    <lineage>
        <taxon>Eukaryota</taxon>
        <taxon>Metazoa</taxon>
        <taxon>Chordata</taxon>
        <taxon>Craniata</taxon>
        <taxon>Vertebrata</taxon>
        <taxon>Euteleostomi</taxon>
        <taxon>Archelosauria</taxon>
        <taxon>Archosauria</taxon>
        <taxon>Dinosauria</taxon>
        <taxon>Saurischia</taxon>
        <taxon>Theropoda</taxon>
        <taxon>Coelurosauria</taxon>
        <taxon>Aves</taxon>
        <taxon>Neognathae</taxon>
        <taxon>Neoaves</taxon>
        <taxon>Charadriiformes</taxon>
        <taxon>Scolopacidae</taxon>
        <taxon>Limosa</taxon>
    </lineage>
</organism>
<proteinExistence type="predicted"/>
<dbReference type="EMBL" id="KZ521541">
    <property type="protein sequence ID" value="PKU28253.1"/>
    <property type="molecule type" value="Genomic_DNA"/>
</dbReference>
<dbReference type="PANTHER" id="PTHR42780">
    <property type="entry name" value="SOLEUCYL-TRNA SYNTHETASE"/>
    <property type="match status" value="1"/>
</dbReference>
<dbReference type="InterPro" id="IPR023586">
    <property type="entry name" value="Ile-tRNA-ligase_type2"/>
</dbReference>
<reference evidence="2" key="2">
    <citation type="submission" date="2017-12" db="EMBL/GenBank/DDBJ databases">
        <title>Genome sequence of the Bar-tailed Godwit (Limosa lapponica baueri).</title>
        <authorList>
            <person name="Lima N.C.B."/>
            <person name="Parody-Merino A.M."/>
            <person name="Battley P.F."/>
            <person name="Fidler A.E."/>
            <person name="Prosdocimi F."/>
        </authorList>
    </citation>
    <scope>NUCLEOTIDE SEQUENCE [LARGE SCALE GENOMIC DNA]</scope>
</reference>
<dbReference type="Pfam" id="PF19302">
    <property type="entry name" value="DUF5915"/>
    <property type="match status" value="1"/>
</dbReference>
<dbReference type="GO" id="GO:0004822">
    <property type="term" value="F:isoleucine-tRNA ligase activity"/>
    <property type="evidence" value="ECO:0007669"/>
    <property type="project" value="InterPro"/>
</dbReference>
<dbReference type="PANTHER" id="PTHR42780:SF1">
    <property type="entry name" value="ISOLEUCINE--TRNA LIGASE, CYTOPLASMIC"/>
    <property type="match status" value="1"/>
</dbReference>
<reference evidence="2" key="1">
    <citation type="submission" date="2017-11" db="EMBL/GenBank/DDBJ databases">
        <authorList>
            <person name="Lima N.C."/>
            <person name="Parody-Merino A.M."/>
            <person name="Battley P.F."/>
            <person name="Fidler A.E."/>
            <person name="Prosdocimi F."/>
        </authorList>
    </citation>
    <scope>NUCLEOTIDE SEQUENCE [LARGE SCALE GENOMIC DNA]</scope>
</reference>
<dbReference type="AlphaFoldDB" id="A0A2I0T389"/>
<name>A0A2I0T389_LIMLA</name>